<keyword evidence="4" id="KW-1185">Reference proteome</keyword>
<evidence type="ECO:0000256" key="2">
    <source>
        <dbReference type="SAM" id="Phobius"/>
    </source>
</evidence>
<evidence type="ECO:0000256" key="1">
    <source>
        <dbReference type="SAM" id="MobiDB-lite"/>
    </source>
</evidence>
<feature type="non-terminal residue" evidence="3">
    <location>
        <position position="1"/>
    </location>
</feature>
<dbReference type="Proteomes" id="UP000184356">
    <property type="component" value="Unassembled WGS sequence"/>
</dbReference>
<feature type="region of interest" description="Disordered" evidence="1">
    <location>
        <begin position="76"/>
        <end position="103"/>
    </location>
</feature>
<keyword evidence="2" id="KW-0472">Membrane</keyword>
<keyword evidence="2" id="KW-1133">Transmembrane helix</keyword>
<dbReference type="VEuPathDB" id="FungiDB:ASPSYDRAFT_41787"/>
<dbReference type="AlphaFoldDB" id="A0A1L9TUI0"/>
<feature type="transmembrane region" description="Helical" evidence="2">
    <location>
        <begin position="117"/>
        <end position="135"/>
    </location>
</feature>
<reference evidence="4" key="1">
    <citation type="journal article" date="2017" name="Genome Biol.">
        <title>Comparative genomics reveals high biological diversity and specific adaptations in the industrially and medically important fungal genus Aspergillus.</title>
        <authorList>
            <person name="de Vries R.P."/>
            <person name="Riley R."/>
            <person name="Wiebenga A."/>
            <person name="Aguilar-Osorio G."/>
            <person name="Amillis S."/>
            <person name="Uchima C.A."/>
            <person name="Anderluh G."/>
            <person name="Asadollahi M."/>
            <person name="Askin M."/>
            <person name="Barry K."/>
            <person name="Battaglia E."/>
            <person name="Bayram O."/>
            <person name="Benocci T."/>
            <person name="Braus-Stromeyer S.A."/>
            <person name="Caldana C."/>
            <person name="Canovas D."/>
            <person name="Cerqueira G.C."/>
            <person name="Chen F."/>
            <person name="Chen W."/>
            <person name="Choi C."/>
            <person name="Clum A."/>
            <person name="Dos Santos R.A."/>
            <person name="Damasio A.R."/>
            <person name="Diallinas G."/>
            <person name="Emri T."/>
            <person name="Fekete E."/>
            <person name="Flipphi M."/>
            <person name="Freyberg S."/>
            <person name="Gallo A."/>
            <person name="Gournas C."/>
            <person name="Habgood R."/>
            <person name="Hainaut M."/>
            <person name="Harispe M.L."/>
            <person name="Henrissat B."/>
            <person name="Hilden K.S."/>
            <person name="Hope R."/>
            <person name="Hossain A."/>
            <person name="Karabika E."/>
            <person name="Karaffa L."/>
            <person name="Karanyi Z."/>
            <person name="Krasevec N."/>
            <person name="Kuo A."/>
            <person name="Kusch H."/>
            <person name="LaButti K."/>
            <person name="Lagendijk E.L."/>
            <person name="Lapidus A."/>
            <person name="Levasseur A."/>
            <person name="Lindquist E."/>
            <person name="Lipzen A."/>
            <person name="Logrieco A.F."/>
            <person name="MacCabe A."/>
            <person name="Maekelae M.R."/>
            <person name="Malavazi I."/>
            <person name="Melin P."/>
            <person name="Meyer V."/>
            <person name="Mielnichuk N."/>
            <person name="Miskei M."/>
            <person name="Molnar A.P."/>
            <person name="Mule G."/>
            <person name="Ngan C.Y."/>
            <person name="Orejas M."/>
            <person name="Orosz E."/>
            <person name="Ouedraogo J.P."/>
            <person name="Overkamp K.M."/>
            <person name="Park H.-S."/>
            <person name="Perrone G."/>
            <person name="Piumi F."/>
            <person name="Punt P.J."/>
            <person name="Ram A.F."/>
            <person name="Ramon A."/>
            <person name="Rauscher S."/>
            <person name="Record E."/>
            <person name="Riano-Pachon D.M."/>
            <person name="Robert V."/>
            <person name="Roehrig J."/>
            <person name="Ruller R."/>
            <person name="Salamov A."/>
            <person name="Salih N.S."/>
            <person name="Samson R.A."/>
            <person name="Sandor E."/>
            <person name="Sanguinetti M."/>
            <person name="Schuetze T."/>
            <person name="Sepcic K."/>
            <person name="Shelest E."/>
            <person name="Sherlock G."/>
            <person name="Sophianopoulou V."/>
            <person name="Squina F.M."/>
            <person name="Sun H."/>
            <person name="Susca A."/>
            <person name="Todd R.B."/>
            <person name="Tsang A."/>
            <person name="Unkles S.E."/>
            <person name="van de Wiele N."/>
            <person name="van Rossen-Uffink D."/>
            <person name="Oliveira J.V."/>
            <person name="Vesth T.C."/>
            <person name="Visser J."/>
            <person name="Yu J.-H."/>
            <person name="Zhou M."/>
            <person name="Andersen M.R."/>
            <person name="Archer D.B."/>
            <person name="Baker S.E."/>
            <person name="Benoit I."/>
            <person name="Brakhage A.A."/>
            <person name="Braus G.H."/>
            <person name="Fischer R."/>
            <person name="Frisvad J.C."/>
            <person name="Goldman G.H."/>
            <person name="Houbraken J."/>
            <person name="Oakley B."/>
            <person name="Pocsi I."/>
            <person name="Scazzocchio C."/>
            <person name="Seiboth B."/>
            <person name="vanKuyk P.A."/>
            <person name="Wortman J."/>
            <person name="Dyer P.S."/>
            <person name="Grigoriev I.V."/>
        </authorList>
    </citation>
    <scope>NUCLEOTIDE SEQUENCE [LARGE SCALE GENOMIC DNA]</scope>
    <source>
        <strain evidence="4">CBS 593.65</strain>
    </source>
</reference>
<evidence type="ECO:0000313" key="3">
    <source>
        <dbReference type="EMBL" id="OJJ63071.1"/>
    </source>
</evidence>
<dbReference type="RefSeq" id="XP_040706877.1">
    <property type="nucleotide sequence ID" value="XM_040846342.1"/>
</dbReference>
<protein>
    <submittedName>
        <fullName evidence="3">Uncharacterized protein</fullName>
    </submittedName>
</protein>
<gene>
    <name evidence="3" type="ORF">ASPSYDRAFT_41787</name>
</gene>
<dbReference type="GeneID" id="63762415"/>
<evidence type="ECO:0000313" key="4">
    <source>
        <dbReference type="Proteomes" id="UP000184356"/>
    </source>
</evidence>
<feature type="compositionally biased region" description="Basic and acidic residues" evidence="1">
    <location>
        <begin position="89"/>
        <end position="98"/>
    </location>
</feature>
<proteinExistence type="predicted"/>
<accession>A0A1L9TUI0</accession>
<sequence length="136" mass="14851">MISALGQRMYEWVYCYCVLPAGSLLAASRRADNRNSVATVSPGAATEKVPKTGALCAVLWGCPDSSDLKEAPCGRTALPIQTETGPDPEMSRDQRPSRVEAGNQENQRQVAIMFRYVYLYVVFITFNTCLLTGLGP</sequence>
<organism evidence="3 4">
    <name type="scientific">Aspergillus sydowii CBS 593.65</name>
    <dbReference type="NCBI Taxonomy" id="1036612"/>
    <lineage>
        <taxon>Eukaryota</taxon>
        <taxon>Fungi</taxon>
        <taxon>Dikarya</taxon>
        <taxon>Ascomycota</taxon>
        <taxon>Pezizomycotina</taxon>
        <taxon>Eurotiomycetes</taxon>
        <taxon>Eurotiomycetidae</taxon>
        <taxon>Eurotiales</taxon>
        <taxon>Aspergillaceae</taxon>
        <taxon>Aspergillus</taxon>
        <taxon>Aspergillus subgen. Nidulantes</taxon>
    </lineage>
</organism>
<dbReference type="EMBL" id="KV878583">
    <property type="protein sequence ID" value="OJJ63071.1"/>
    <property type="molecule type" value="Genomic_DNA"/>
</dbReference>
<name>A0A1L9TUI0_9EURO</name>
<keyword evidence="2" id="KW-0812">Transmembrane</keyword>